<dbReference type="PANTHER" id="PTHR34720">
    <property type="entry name" value="MICROCYSTIN DEPENDENT PROTEIN"/>
    <property type="match status" value="1"/>
</dbReference>
<dbReference type="PANTHER" id="PTHR34720:SF9">
    <property type="entry name" value="BLR4714 PROTEIN"/>
    <property type="match status" value="1"/>
</dbReference>
<evidence type="ECO:0000313" key="2">
    <source>
        <dbReference type="Proteomes" id="UP000477680"/>
    </source>
</evidence>
<proteinExistence type="predicted"/>
<dbReference type="NCBIfam" id="NF012211">
    <property type="entry name" value="tand_rpt_95"/>
    <property type="match status" value="2"/>
</dbReference>
<dbReference type="Gene3D" id="2.60.40.3440">
    <property type="match status" value="2"/>
</dbReference>
<protein>
    <submittedName>
        <fullName evidence="1">Tandem-95 repeat protein</fullName>
    </submittedName>
</protein>
<dbReference type="Proteomes" id="UP000477680">
    <property type="component" value="Chromosome"/>
</dbReference>
<dbReference type="KEGG" id="kim:G3T16_04465"/>
<organism evidence="1 2">
    <name type="scientific">Kineobactrum salinum</name>
    <dbReference type="NCBI Taxonomy" id="2708301"/>
    <lineage>
        <taxon>Bacteria</taxon>
        <taxon>Pseudomonadati</taxon>
        <taxon>Pseudomonadota</taxon>
        <taxon>Gammaproteobacteria</taxon>
        <taxon>Cellvibrionales</taxon>
        <taxon>Halieaceae</taxon>
        <taxon>Kineobactrum</taxon>
    </lineage>
</organism>
<accession>A0A6C0TY44</accession>
<gene>
    <name evidence="1" type="ORF">G3T16_04465</name>
</gene>
<dbReference type="Pfam" id="PF17963">
    <property type="entry name" value="Big_9"/>
    <property type="match status" value="2"/>
</dbReference>
<evidence type="ECO:0000313" key="1">
    <source>
        <dbReference type="EMBL" id="QIB64750.1"/>
    </source>
</evidence>
<dbReference type="EMBL" id="CP048711">
    <property type="protein sequence ID" value="QIB64750.1"/>
    <property type="molecule type" value="Genomic_DNA"/>
</dbReference>
<name>A0A6C0TY44_9GAMM</name>
<sequence length="220" mass="23079">MFGENYAGQNVLANDSDADGDSLTAVLVGSPQNGSLVLNASGSFSYTPNEGFAGEDSFTYRASDGQAQSNVATVTLTVAEPENRAPQAVADDFGSDFAGANVLANDSDPDGDSLTAILVNSTSNGSLQLNADGSFSYTPNTGYVGPDSFSYRASDGELNSDVVTVNLSVPTPGRVRRRSRWTMISAATTPMATCWTTTCMPTPVNWKRSRCQTPKAASWS</sequence>
<dbReference type="AlphaFoldDB" id="A0A6C0TY44"/>
<keyword evidence="2" id="KW-1185">Reference proteome</keyword>
<reference evidence="1 2" key="1">
    <citation type="submission" date="2020-02" db="EMBL/GenBank/DDBJ databases">
        <title>Genome sequencing for Kineobactrum sp. M2.</title>
        <authorList>
            <person name="Park S.-J."/>
        </authorList>
    </citation>
    <scope>NUCLEOTIDE SEQUENCE [LARGE SCALE GENOMIC DNA]</scope>
    <source>
        <strain evidence="1 2">M2</strain>
    </source>
</reference>